<dbReference type="GO" id="GO:0016887">
    <property type="term" value="F:ATP hydrolysis activity"/>
    <property type="evidence" value="ECO:0007669"/>
    <property type="project" value="InterPro"/>
</dbReference>
<dbReference type="InterPro" id="IPR027417">
    <property type="entry name" value="P-loop_NTPase"/>
</dbReference>
<dbReference type="Pfam" id="PF06472">
    <property type="entry name" value="ABC_membrane_2"/>
    <property type="match status" value="1"/>
</dbReference>
<protein>
    <submittedName>
        <fullName evidence="11">ATP-binding cassette superfamily</fullName>
    </submittedName>
</protein>
<evidence type="ECO:0000256" key="5">
    <source>
        <dbReference type="ARBA" id="ARBA00022840"/>
    </source>
</evidence>
<organism evidence="11 12">
    <name type="scientific">Micromonas commoda (strain RCC299 / NOUM17 / CCMP2709)</name>
    <name type="common">Picoplanktonic green alga</name>
    <dbReference type="NCBI Taxonomy" id="296587"/>
    <lineage>
        <taxon>Eukaryota</taxon>
        <taxon>Viridiplantae</taxon>
        <taxon>Chlorophyta</taxon>
        <taxon>Mamiellophyceae</taxon>
        <taxon>Mamiellales</taxon>
        <taxon>Mamiellaceae</taxon>
        <taxon>Micromonas</taxon>
    </lineage>
</organism>
<evidence type="ECO:0000256" key="8">
    <source>
        <dbReference type="SAM" id="Phobius"/>
    </source>
</evidence>
<dbReference type="InterPro" id="IPR017871">
    <property type="entry name" value="ABC_transporter-like_CS"/>
</dbReference>
<evidence type="ECO:0000313" key="11">
    <source>
        <dbReference type="EMBL" id="ACO65758.1"/>
    </source>
</evidence>
<dbReference type="eggNOG" id="KOG0060">
    <property type="taxonomic scope" value="Eukaryota"/>
</dbReference>
<evidence type="ECO:0000256" key="2">
    <source>
        <dbReference type="ARBA" id="ARBA00022448"/>
    </source>
</evidence>
<dbReference type="Proteomes" id="UP000002009">
    <property type="component" value="Chromosome 9"/>
</dbReference>
<gene>
    <name evidence="11" type="ORF">MICPUN_66343</name>
</gene>
<dbReference type="PROSITE" id="PS50893">
    <property type="entry name" value="ABC_TRANSPORTER_2"/>
    <property type="match status" value="1"/>
</dbReference>
<dbReference type="SUPFAM" id="SSF52540">
    <property type="entry name" value="P-loop containing nucleoside triphosphate hydrolases"/>
    <property type="match status" value="1"/>
</dbReference>
<dbReference type="PANTHER" id="PTHR11384">
    <property type="entry name" value="ATP-BINDING CASSETTE, SUB-FAMILY D MEMBER"/>
    <property type="match status" value="1"/>
</dbReference>
<dbReference type="Gene3D" id="1.20.1560.10">
    <property type="entry name" value="ABC transporter type 1, transmembrane domain"/>
    <property type="match status" value="1"/>
</dbReference>
<dbReference type="OMA" id="DIQAGHF"/>
<evidence type="ECO:0000256" key="3">
    <source>
        <dbReference type="ARBA" id="ARBA00022692"/>
    </source>
</evidence>
<keyword evidence="6 8" id="KW-1133">Transmembrane helix</keyword>
<comment type="similarity">
    <text evidence="1">Belongs to the ABC transporter superfamily. ABCD family. Peroxisomal fatty acyl CoA transporter (TC 3.A.1.203) subfamily.</text>
</comment>
<dbReference type="OrthoDB" id="422637at2759"/>
<feature type="transmembrane region" description="Helical" evidence="8">
    <location>
        <begin position="119"/>
        <end position="141"/>
    </location>
</feature>
<evidence type="ECO:0000313" key="12">
    <source>
        <dbReference type="Proteomes" id="UP000002009"/>
    </source>
</evidence>
<proteinExistence type="inferred from homology"/>
<dbReference type="EMBL" id="CP001329">
    <property type="protein sequence ID" value="ACO65758.1"/>
    <property type="molecule type" value="Genomic_DNA"/>
</dbReference>
<dbReference type="GO" id="GO:0005524">
    <property type="term" value="F:ATP binding"/>
    <property type="evidence" value="ECO:0007669"/>
    <property type="project" value="UniProtKB-KW"/>
</dbReference>
<reference evidence="11 12" key="1">
    <citation type="journal article" date="2009" name="Science">
        <title>Green evolution and dynamic adaptations revealed by genomes of the marine picoeukaryotes Micromonas.</title>
        <authorList>
            <person name="Worden A.Z."/>
            <person name="Lee J.H."/>
            <person name="Mock T."/>
            <person name="Rouze P."/>
            <person name="Simmons M.P."/>
            <person name="Aerts A.L."/>
            <person name="Allen A.E."/>
            <person name="Cuvelier M.L."/>
            <person name="Derelle E."/>
            <person name="Everett M.V."/>
            <person name="Foulon E."/>
            <person name="Grimwood J."/>
            <person name="Gundlach H."/>
            <person name="Henrissat B."/>
            <person name="Napoli C."/>
            <person name="McDonald S.M."/>
            <person name="Parker M.S."/>
            <person name="Rombauts S."/>
            <person name="Salamov A."/>
            <person name="Von Dassow P."/>
            <person name="Badger J.H."/>
            <person name="Coutinho P.M."/>
            <person name="Demir E."/>
            <person name="Dubchak I."/>
            <person name="Gentemann C."/>
            <person name="Eikrem W."/>
            <person name="Gready J.E."/>
            <person name="John U."/>
            <person name="Lanier W."/>
            <person name="Lindquist E.A."/>
            <person name="Lucas S."/>
            <person name="Mayer K.F."/>
            <person name="Moreau H."/>
            <person name="Not F."/>
            <person name="Otillar R."/>
            <person name="Panaud O."/>
            <person name="Pangilinan J."/>
            <person name="Paulsen I."/>
            <person name="Piegu B."/>
            <person name="Poliakov A."/>
            <person name="Robbens S."/>
            <person name="Schmutz J."/>
            <person name="Toulza E."/>
            <person name="Wyss T."/>
            <person name="Zelensky A."/>
            <person name="Zhou K."/>
            <person name="Armbrust E.V."/>
            <person name="Bhattacharya D."/>
            <person name="Goodenough U.W."/>
            <person name="Van de Peer Y."/>
            <person name="Grigoriev I.V."/>
        </authorList>
    </citation>
    <scope>NUCLEOTIDE SEQUENCE [LARGE SCALE GENOMIC DNA]</scope>
    <source>
        <strain evidence="12">RCC299 / NOUM17</strain>
    </source>
</reference>
<evidence type="ECO:0000256" key="4">
    <source>
        <dbReference type="ARBA" id="ARBA00022741"/>
    </source>
</evidence>
<evidence type="ECO:0000256" key="1">
    <source>
        <dbReference type="ARBA" id="ARBA00008575"/>
    </source>
</evidence>
<keyword evidence="4" id="KW-0547">Nucleotide-binding</keyword>
<dbReference type="GO" id="GO:0016020">
    <property type="term" value="C:membrane"/>
    <property type="evidence" value="ECO:0007669"/>
    <property type="project" value="InterPro"/>
</dbReference>
<evidence type="ECO:0000259" key="10">
    <source>
        <dbReference type="PROSITE" id="PS50929"/>
    </source>
</evidence>
<evidence type="ECO:0000259" key="9">
    <source>
        <dbReference type="PROSITE" id="PS50893"/>
    </source>
</evidence>
<keyword evidence="2" id="KW-0813">Transport</keyword>
<evidence type="ECO:0000256" key="7">
    <source>
        <dbReference type="ARBA" id="ARBA00023136"/>
    </source>
</evidence>
<dbReference type="InParanoid" id="C1EBP7"/>
<dbReference type="RefSeq" id="XP_002504500.1">
    <property type="nucleotide sequence ID" value="XM_002504454.1"/>
</dbReference>
<dbReference type="InterPro" id="IPR003439">
    <property type="entry name" value="ABC_transporter-like_ATP-bd"/>
</dbReference>
<dbReference type="KEGG" id="mis:MICPUN_66343"/>
<feature type="transmembrane region" description="Helical" evidence="8">
    <location>
        <begin position="41"/>
        <end position="63"/>
    </location>
</feature>
<dbReference type="CDD" id="cd03223">
    <property type="entry name" value="ABCD_peroxisomal_ALDP"/>
    <property type="match status" value="1"/>
</dbReference>
<dbReference type="InterPro" id="IPR036640">
    <property type="entry name" value="ABC1_TM_sf"/>
</dbReference>
<dbReference type="Pfam" id="PF00005">
    <property type="entry name" value="ABC_tran"/>
    <property type="match status" value="1"/>
</dbReference>
<dbReference type="PROSITE" id="PS00211">
    <property type="entry name" value="ABC_TRANSPORTER_1"/>
    <property type="match status" value="1"/>
</dbReference>
<dbReference type="InterPro" id="IPR050835">
    <property type="entry name" value="ABC_transporter_sub-D"/>
</dbReference>
<feature type="domain" description="ABC transmembrane type-1" evidence="10">
    <location>
        <begin position="4"/>
        <end position="287"/>
    </location>
</feature>
<name>C1EBP7_MICCC</name>
<dbReference type="GO" id="GO:0140359">
    <property type="term" value="F:ABC-type transporter activity"/>
    <property type="evidence" value="ECO:0007669"/>
    <property type="project" value="InterPro"/>
</dbReference>
<feature type="non-terminal residue" evidence="11">
    <location>
        <position position="572"/>
    </location>
</feature>
<dbReference type="FunCoup" id="C1EBP7">
    <property type="interactions" value="1950"/>
</dbReference>
<dbReference type="InterPro" id="IPR011527">
    <property type="entry name" value="ABC1_TM_dom"/>
</dbReference>
<dbReference type="Gene3D" id="3.40.50.300">
    <property type="entry name" value="P-loop containing nucleotide triphosphate hydrolases"/>
    <property type="match status" value="1"/>
</dbReference>
<feature type="domain" description="ABC transporter" evidence="9">
    <location>
        <begin position="319"/>
        <end position="569"/>
    </location>
</feature>
<evidence type="ECO:0000256" key="6">
    <source>
        <dbReference type="ARBA" id="ARBA00022989"/>
    </source>
</evidence>
<keyword evidence="3 8" id="KW-0812">Transmembrane</keyword>
<feature type="non-terminal residue" evidence="11">
    <location>
        <position position="1"/>
    </location>
</feature>
<dbReference type="PROSITE" id="PS50929">
    <property type="entry name" value="ABC_TM1F"/>
    <property type="match status" value="1"/>
</dbReference>
<keyword evidence="5 11" id="KW-0067">ATP-binding</keyword>
<dbReference type="AlphaFoldDB" id="C1EBP7"/>
<dbReference type="PANTHER" id="PTHR11384:SF59">
    <property type="entry name" value="LYSOSOMAL COBALAMIN TRANSPORTER ABCD4"/>
    <property type="match status" value="1"/>
</dbReference>
<dbReference type="STRING" id="296587.C1EBP7"/>
<dbReference type="GeneID" id="8246059"/>
<dbReference type="SMART" id="SM00382">
    <property type="entry name" value="AAA"/>
    <property type="match status" value="1"/>
</dbReference>
<keyword evidence="12" id="KW-1185">Reference proteome</keyword>
<sequence length="572" mass="62726">LLLIVVVCMTLGTTAISVGFNFLGRDFYNSIAEKNPEDFDRLLKTYIAAIAGAIPVFVFRDYYQQVLTLKWRGWMTERYVEKYLDDRNFYHIQTGSVIDNPDQRIVDDISAFTSQTLGLAFTLLNAGIDLVSFSGILFGIYKPLVGVLFVYAAGGTLISAKLGQPLVGLNFNQERREADFRYGLVRVRENAESIAFYGGEAAERSGLVGRLRAALDNLGDLLVATRNVDFFTSCYRYLVTFLPAAVVAPLYFKGEIEFGVINQSSSAFSHILGDVSLVVYQIERLASFSAVTDRLGQMTEVLNGPASRLRIDRESPERLRLAGLTVRTPGAYGAQRPPLVTDLDLTLTSRSSVLIMGPSGAGKTSLLRAVAGLWEQGAGEVRWAAAAPRDPGLYFLPQRPYLVLGTLRQQLLYPTMMEFQCGVAGCAPKPDDAALIDALDRVNLGYLLRRGTSTNAHPKEGETRLGSDVDEWSELAAGLDAVGDWSSILSLGEQQRLAFARVLLARPPVALLDEATSALDAANEARMYSLLRDLDDVAYVSVGHRGSLLGFHEQVLRLEGDSSWRVVSAEAY</sequence>
<accession>C1EBP7</accession>
<dbReference type="InterPro" id="IPR003593">
    <property type="entry name" value="AAA+_ATPase"/>
</dbReference>
<keyword evidence="7 8" id="KW-0472">Membrane</keyword>
<dbReference type="SUPFAM" id="SSF90123">
    <property type="entry name" value="ABC transporter transmembrane region"/>
    <property type="match status" value="1"/>
</dbReference>